<feature type="repeat" description="RCC1" evidence="3">
    <location>
        <begin position="109"/>
        <end position="169"/>
    </location>
</feature>
<dbReference type="GO" id="GO:0005085">
    <property type="term" value="F:guanyl-nucleotide exchange factor activity"/>
    <property type="evidence" value="ECO:0007669"/>
    <property type="project" value="TreeGrafter"/>
</dbReference>
<dbReference type="Gene3D" id="2.130.10.30">
    <property type="entry name" value="Regulator of chromosome condensation 1/beta-lactamase-inhibitor protein II"/>
    <property type="match status" value="1"/>
</dbReference>
<evidence type="ECO:0000313" key="7">
    <source>
        <dbReference type="Proteomes" id="UP001295740"/>
    </source>
</evidence>
<dbReference type="Proteomes" id="UP001295740">
    <property type="component" value="Unassembled WGS sequence"/>
</dbReference>
<dbReference type="PANTHER" id="PTHR45982">
    <property type="entry name" value="REGULATOR OF CHROMOSOME CONDENSATION"/>
    <property type="match status" value="1"/>
</dbReference>
<dbReference type="InterPro" id="IPR000408">
    <property type="entry name" value="Reg_chr_condens"/>
</dbReference>
<feature type="repeat" description="RCC1" evidence="3">
    <location>
        <begin position="352"/>
        <end position="408"/>
    </location>
</feature>
<dbReference type="EMBL" id="CAUWAG010000004">
    <property type="protein sequence ID" value="CAJ2502504.1"/>
    <property type="molecule type" value="Genomic_DNA"/>
</dbReference>
<proteinExistence type="predicted"/>
<dbReference type="GO" id="GO:0005737">
    <property type="term" value="C:cytoplasm"/>
    <property type="evidence" value="ECO:0007669"/>
    <property type="project" value="TreeGrafter"/>
</dbReference>
<sequence>MARPAAAAGVKKSAATAPAKRAVAKPNGTKKAAATTKRTESAASEKPVKSKAKRQLEEDDDNDEDEEEKVAPPRAKKQKQTHKRAAPAPTTASKSAAPPTINKRPTQTLDIFVFGDGSFGELGLGNKKIGKDSPSNVKLPRLNHKLPAKEVGVVQVACGGMHAIALTKDNKVLTWGVNDEKALGRETNWDGEEEDDDDDAGLDPTESNPGEVDLSAWSKTHQFVQVAATNSASFVLTDVGTVLGWGTFRDSNGVFGFSEDVMLQVTPIKVSGLSNITALAAGSNHMLALDKSGAIFTWGSGDQYQLGRKPVSRHNGPRATLLPAVCGRFTKAHHAVQIAAGSYHSFYIDNHKRVWSWGLNNFAQTGHIDAGGKDNAIVPSPKIVQSLKDRDIVHIDGGEHHSVACSANGEALTWGRLDSHQLGLAVTSFTEDNTIFDEGDRPRILFEPTVIPDLTASFVVSCSDTNIAVSPKGEAYGWGFSSNRQTGLGTREDVEVPKLIQSPDVDGKKLVWAGLGGQYGMVAAVHQS</sequence>
<dbReference type="InterPro" id="IPR058923">
    <property type="entry name" value="RCC1-like_dom"/>
</dbReference>
<keyword evidence="1" id="KW-0344">Guanine-nucleotide releasing factor</keyword>
<organism evidence="6 7">
    <name type="scientific">Anthostomella pinea</name>
    <dbReference type="NCBI Taxonomy" id="933095"/>
    <lineage>
        <taxon>Eukaryota</taxon>
        <taxon>Fungi</taxon>
        <taxon>Dikarya</taxon>
        <taxon>Ascomycota</taxon>
        <taxon>Pezizomycotina</taxon>
        <taxon>Sordariomycetes</taxon>
        <taxon>Xylariomycetidae</taxon>
        <taxon>Xylariales</taxon>
        <taxon>Xylariaceae</taxon>
        <taxon>Anthostomella</taxon>
    </lineage>
</organism>
<dbReference type="PRINTS" id="PR00633">
    <property type="entry name" value="RCCNDNSATION"/>
</dbReference>
<evidence type="ECO:0000256" key="4">
    <source>
        <dbReference type="SAM" id="MobiDB-lite"/>
    </source>
</evidence>
<feature type="compositionally biased region" description="Acidic residues" evidence="4">
    <location>
        <begin position="57"/>
        <end position="68"/>
    </location>
</feature>
<feature type="compositionally biased region" description="Acidic residues" evidence="4">
    <location>
        <begin position="189"/>
        <end position="201"/>
    </location>
</feature>
<feature type="domain" description="RCC1-like" evidence="5">
    <location>
        <begin position="111"/>
        <end position="521"/>
    </location>
</feature>
<keyword evidence="7" id="KW-1185">Reference proteome</keyword>
<dbReference type="PROSITE" id="PS00625">
    <property type="entry name" value="RCC1_1"/>
    <property type="match status" value="1"/>
</dbReference>
<evidence type="ECO:0000313" key="6">
    <source>
        <dbReference type="EMBL" id="CAJ2502504.1"/>
    </source>
</evidence>
<dbReference type="InterPro" id="IPR009091">
    <property type="entry name" value="RCC1/BLIP-II"/>
</dbReference>
<name>A0AAI8VCQ1_9PEZI</name>
<evidence type="ECO:0000259" key="5">
    <source>
        <dbReference type="Pfam" id="PF25390"/>
    </source>
</evidence>
<dbReference type="InterPro" id="IPR051553">
    <property type="entry name" value="Ran_GTPase-activating"/>
</dbReference>
<feature type="region of interest" description="Disordered" evidence="4">
    <location>
        <begin position="1"/>
        <end position="104"/>
    </location>
</feature>
<feature type="repeat" description="RCC1" evidence="3">
    <location>
        <begin position="170"/>
        <end position="239"/>
    </location>
</feature>
<dbReference type="PANTHER" id="PTHR45982:SF1">
    <property type="entry name" value="REGULATOR OF CHROMOSOME CONDENSATION"/>
    <property type="match status" value="1"/>
</dbReference>
<evidence type="ECO:0000256" key="1">
    <source>
        <dbReference type="ARBA" id="ARBA00022658"/>
    </source>
</evidence>
<dbReference type="AlphaFoldDB" id="A0AAI8VCQ1"/>
<dbReference type="PROSITE" id="PS50012">
    <property type="entry name" value="RCC1_3"/>
    <property type="match status" value="6"/>
</dbReference>
<dbReference type="Pfam" id="PF25390">
    <property type="entry name" value="WD40_RLD"/>
    <property type="match status" value="1"/>
</dbReference>
<feature type="compositionally biased region" description="Basic residues" evidence="4">
    <location>
        <begin position="74"/>
        <end position="85"/>
    </location>
</feature>
<feature type="repeat" description="RCC1" evidence="3">
    <location>
        <begin position="240"/>
        <end position="292"/>
    </location>
</feature>
<accession>A0AAI8VCQ1</accession>
<feature type="repeat" description="RCC1" evidence="3">
    <location>
        <begin position="293"/>
        <end position="351"/>
    </location>
</feature>
<protein>
    <submittedName>
        <fullName evidence="6">Uu.00g098980.m01.CDS01</fullName>
    </submittedName>
</protein>
<keyword evidence="2" id="KW-0677">Repeat</keyword>
<comment type="caution">
    <text evidence="6">The sequence shown here is derived from an EMBL/GenBank/DDBJ whole genome shotgun (WGS) entry which is preliminary data.</text>
</comment>
<feature type="region of interest" description="Disordered" evidence="4">
    <location>
        <begin position="184"/>
        <end position="213"/>
    </location>
</feature>
<gene>
    <name evidence="6" type="ORF">KHLLAP_LOCUS2972</name>
</gene>
<dbReference type="SUPFAM" id="SSF50985">
    <property type="entry name" value="RCC1/BLIP-II"/>
    <property type="match status" value="1"/>
</dbReference>
<feature type="compositionally biased region" description="Low complexity" evidence="4">
    <location>
        <begin position="86"/>
        <end position="100"/>
    </location>
</feature>
<evidence type="ECO:0000256" key="3">
    <source>
        <dbReference type="PROSITE-ProRule" id="PRU00235"/>
    </source>
</evidence>
<feature type="repeat" description="RCC1" evidence="3">
    <location>
        <begin position="473"/>
        <end position="526"/>
    </location>
</feature>
<reference evidence="6" key="1">
    <citation type="submission" date="2023-10" db="EMBL/GenBank/DDBJ databases">
        <authorList>
            <person name="Hackl T."/>
        </authorList>
    </citation>
    <scope>NUCLEOTIDE SEQUENCE</scope>
</reference>
<feature type="compositionally biased region" description="Low complexity" evidence="4">
    <location>
        <begin position="1"/>
        <end position="36"/>
    </location>
</feature>
<evidence type="ECO:0000256" key="2">
    <source>
        <dbReference type="ARBA" id="ARBA00022737"/>
    </source>
</evidence>
<dbReference type="PROSITE" id="PS00626">
    <property type="entry name" value="RCC1_2"/>
    <property type="match status" value="2"/>
</dbReference>